<dbReference type="HAMAP" id="MF_03175">
    <property type="entry name" value="MetAP_2_euk"/>
    <property type="match status" value="1"/>
</dbReference>
<feature type="compositionally biased region" description="Polar residues" evidence="10">
    <location>
        <begin position="1"/>
        <end position="12"/>
    </location>
</feature>
<dbReference type="InterPro" id="IPR036390">
    <property type="entry name" value="WH_DNA-bd_sf"/>
</dbReference>
<name>A0AAI9EBB5_9PEZI</name>
<feature type="binding site" evidence="8">
    <location>
        <position position="225"/>
    </location>
    <ligand>
        <name>a divalent metal cation</name>
        <dbReference type="ChEBI" id="CHEBI:60240"/>
        <label>1</label>
    </ligand>
</feature>
<proteinExistence type="inferred from homology"/>
<dbReference type="EC" id="3.4.11.18" evidence="8"/>
<dbReference type="NCBIfam" id="TIGR00501">
    <property type="entry name" value="met_pdase_II"/>
    <property type="match status" value="1"/>
</dbReference>
<evidence type="ECO:0000256" key="5">
    <source>
        <dbReference type="ARBA" id="ARBA00022670"/>
    </source>
</evidence>
<evidence type="ECO:0000256" key="1">
    <source>
        <dbReference type="ARBA" id="ARBA00000294"/>
    </source>
</evidence>
<dbReference type="PANTHER" id="PTHR45777">
    <property type="entry name" value="METHIONINE AMINOPEPTIDASE 2"/>
    <property type="match status" value="1"/>
</dbReference>
<dbReference type="GO" id="GO:0046872">
    <property type="term" value="F:metal ion binding"/>
    <property type="evidence" value="ECO:0007669"/>
    <property type="project" value="UniProtKB-UniRule"/>
</dbReference>
<evidence type="ECO:0000256" key="3">
    <source>
        <dbReference type="ARBA" id="ARBA00022438"/>
    </source>
</evidence>
<protein>
    <recommendedName>
        <fullName evidence="8">Methionine aminopeptidase 2</fullName>
        <shortName evidence="8">MAP 2</shortName>
        <shortName evidence="8">MetAP 2</shortName>
        <ecNumber evidence="8">3.4.11.18</ecNumber>
    </recommendedName>
    <alternativeName>
        <fullName evidence="8">Peptidase M</fullName>
    </alternativeName>
</protein>
<dbReference type="InterPro" id="IPR036388">
    <property type="entry name" value="WH-like_DNA-bd_sf"/>
</dbReference>
<sequence length="452" mass="48942">MGSKSPDGQYQGPNGHDSPDFKPAQIASGNSNGADTADVDRGILGDGDDGDDDDGGAGVKGLQAGRKRKKSKKPKKRKAAGPAKQTSPPRLPVSTIFESVYPLGELIPYENTSRTTNEETRYNSRHFSETFLSEYRQAAEIHREVRQYVQKEVIKPGVSMSTIVEAIEDGIYALTGNPCTGTGEPLKSGPGFPTGLCLNNVAAHWTPNTGGKDVLLQKNDVLSVDFGVHVNGHIVDSAFTLTFDETYNPLLEAVKAATNTGIEHAGVDARINEVSAAIQEVMESYEVNVNGKSLPVQAVQGLTGHNILPYRIHGDKYVPFVKNNSKQKMEEGDVFAIETFGSTGRGVMTDDVGVYGYSRNEGIASQHLPSASARSLLKAIDANFSTIPFSRRHLERLGVTKYHLGMRQLVDAGIVEEYAPLVDRKGAMVAQFEHTILLHRGGKEVISRGEDY</sequence>
<dbReference type="GO" id="GO:0005737">
    <property type="term" value="C:cytoplasm"/>
    <property type="evidence" value="ECO:0007669"/>
    <property type="project" value="UniProtKB-SubCell"/>
</dbReference>
<evidence type="ECO:0000256" key="8">
    <source>
        <dbReference type="HAMAP-Rule" id="MF_03175"/>
    </source>
</evidence>
<evidence type="ECO:0000256" key="4">
    <source>
        <dbReference type="ARBA" id="ARBA00022490"/>
    </source>
</evidence>
<gene>
    <name evidence="12" type="ORF">LECACI_7A004973</name>
</gene>
<comment type="catalytic activity">
    <reaction evidence="1 8 9">
        <text>Release of N-terminal amino acids, preferentially methionine, from peptides and arylamides.</text>
        <dbReference type="EC" id="3.4.11.18"/>
    </reaction>
</comment>
<dbReference type="InterPro" id="IPR000994">
    <property type="entry name" value="Pept_M24"/>
</dbReference>
<evidence type="ECO:0000313" key="13">
    <source>
        <dbReference type="Proteomes" id="UP001296104"/>
    </source>
</evidence>
<dbReference type="Proteomes" id="UP001296104">
    <property type="component" value="Unassembled WGS sequence"/>
</dbReference>
<dbReference type="SUPFAM" id="SSF46785">
    <property type="entry name" value="Winged helix' DNA-binding domain"/>
    <property type="match status" value="1"/>
</dbReference>
<feature type="binding site" evidence="8">
    <location>
        <position position="433"/>
    </location>
    <ligand>
        <name>a divalent metal cation</name>
        <dbReference type="ChEBI" id="CHEBI:60240"/>
        <label>2</label>
        <note>catalytic</note>
    </ligand>
</feature>
<feature type="compositionally biased region" description="Acidic residues" evidence="10">
    <location>
        <begin position="46"/>
        <end position="55"/>
    </location>
</feature>
<feature type="binding site" evidence="8">
    <location>
        <position position="236"/>
    </location>
    <ligand>
        <name>a divalent metal cation</name>
        <dbReference type="ChEBI" id="CHEBI:60240"/>
        <label>2</label>
        <note>catalytic</note>
    </ligand>
</feature>
<keyword evidence="5 8" id="KW-0645">Protease</keyword>
<feature type="region of interest" description="Disordered" evidence="10">
    <location>
        <begin position="1"/>
        <end position="93"/>
    </location>
</feature>
<feature type="binding site" evidence="8">
    <location>
        <position position="305"/>
    </location>
    <ligand>
        <name>a divalent metal cation</name>
        <dbReference type="ChEBI" id="CHEBI:60240"/>
        <label>2</label>
        <note>catalytic</note>
    </ligand>
</feature>
<feature type="binding site" evidence="8">
    <location>
        <position position="313"/>
    </location>
    <ligand>
        <name>substrate</name>
    </ligand>
</feature>
<dbReference type="PANTHER" id="PTHR45777:SF1">
    <property type="entry name" value="METHIONINE AMINOPEPTIDASE 2-2"/>
    <property type="match status" value="1"/>
</dbReference>
<keyword evidence="4 8" id="KW-0963">Cytoplasm</keyword>
<keyword evidence="6 8" id="KW-0479">Metal-binding</keyword>
<comment type="cofactor">
    <cofactor evidence="2">
        <name>Fe(2+)</name>
        <dbReference type="ChEBI" id="CHEBI:29033"/>
    </cofactor>
</comment>
<feature type="domain" description="Peptidase M24" evidence="11">
    <location>
        <begin position="134"/>
        <end position="353"/>
    </location>
</feature>
<dbReference type="AlphaFoldDB" id="A0AAI9EBB5"/>
<organism evidence="12 13">
    <name type="scientific">Lecanosticta acicola</name>
    <dbReference type="NCBI Taxonomy" id="111012"/>
    <lineage>
        <taxon>Eukaryota</taxon>
        <taxon>Fungi</taxon>
        <taxon>Dikarya</taxon>
        <taxon>Ascomycota</taxon>
        <taxon>Pezizomycotina</taxon>
        <taxon>Dothideomycetes</taxon>
        <taxon>Dothideomycetidae</taxon>
        <taxon>Mycosphaerellales</taxon>
        <taxon>Mycosphaerellaceae</taxon>
        <taxon>Lecanosticta</taxon>
    </lineage>
</organism>
<evidence type="ECO:0000256" key="10">
    <source>
        <dbReference type="SAM" id="MobiDB-lite"/>
    </source>
</evidence>
<dbReference type="Gene3D" id="1.10.10.10">
    <property type="entry name" value="Winged helix-like DNA-binding domain superfamily/Winged helix DNA-binding domain"/>
    <property type="match status" value="1"/>
</dbReference>
<accession>A0AAI9EBB5</accession>
<feature type="compositionally biased region" description="Basic residues" evidence="10">
    <location>
        <begin position="65"/>
        <end position="79"/>
    </location>
</feature>
<feature type="binding site" evidence="8">
    <location>
        <position position="204"/>
    </location>
    <ligand>
        <name>substrate</name>
    </ligand>
</feature>
<comment type="subcellular location">
    <subcellularLocation>
        <location evidence="8">Cytoplasm</location>
    </subcellularLocation>
</comment>
<dbReference type="InterPro" id="IPR001714">
    <property type="entry name" value="Pept_M24_MAP"/>
</dbReference>
<keyword evidence="3 8" id="KW-0031">Aminopeptidase</keyword>
<evidence type="ECO:0000256" key="2">
    <source>
        <dbReference type="ARBA" id="ARBA00001954"/>
    </source>
</evidence>
<dbReference type="CDD" id="cd01088">
    <property type="entry name" value="MetAP2"/>
    <property type="match status" value="1"/>
</dbReference>
<comment type="similarity">
    <text evidence="8">Belongs to the peptidase M24A family. Methionine aminopeptidase eukaryotic type 2 subfamily.</text>
</comment>
<dbReference type="GO" id="GO:0004239">
    <property type="term" value="F:initiator methionyl aminopeptidase activity"/>
    <property type="evidence" value="ECO:0007669"/>
    <property type="project" value="UniProtKB-UniRule"/>
</dbReference>
<comment type="cofactor">
    <cofactor evidence="8">
        <name>Co(2+)</name>
        <dbReference type="ChEBI" id="CHEBI:48828"/>
    </cofactor>
    <cofactor evidence="8">
        <name>Zn(2+)</name>
        <dbReference type="ChEBI" id="CHEBI:29105"/>
    </cofactor>
    <cofactor evidence="8">
        <name>Mn(2+)</name>
        <dbReference type="ChEBI" id="CHEBI:29035"/>
    </cofactor>
    <cofactor evidence="8">
        <name>Fe(2+)</name>
        <dbReference type="ChEBI" id="CHEBI:29033"/>
    </cofactor>
    <text evidence="8">Binds 2 divalent metal cations per subunit. Has a high-affinity and a low affinity metal-binding site. The true nature of the physiological cofactor is under debate. The enzyme is active with cobalt, zinc, manganese or divalent iron ions. Most likely, methionine aminopeptidases function as mononuclear Fe(2+)-metalloproteases under physiological conditions, and the catalytically relevant metal-binding site has been assigned to the histidine-containing high-affinity site.</text>
</comment>
<dbReference type="Pfam" id="PF00557">
    <property type="entry name" value="Peptidase_M24"/>
    <property type="match status" value="1"/>
</dbReference>
<reference evidence="12" key="1">
    <citation type="submission" date="2023-11" db="EMBL/GenBank/DDBJ databases">
        <authorList>
            <person name="Alioto T."/>
            <person name="Alioto T."/>
            <person name="Gomez Garrido J."/>
        </authorList>
    </citation>
    <scope>NUCLEOTIDE SEQUENCE</scope>
</reference>
<dbReference type="GO" id="GO:0070006">
    <property type="term" value="F:metalloaminopeptidase activity"/>
    <property type="evidence" value="ECO:0007669"/>
    <property type="project" value="UniProtKB-UniRule"/>
</dbReference>
<comment type="function">
    <text evidence="8 9">Cotranslationally removes the N-terminal methionine from nascent proteins. The N-terminal methionine is often cleaved when the second residue in the primary sequence is small and uncharged (Met-Ala-, Cys, Gly, Pro, Ser, Thr, or Val).</text>
</comment>
<comment type="caution">
    <text evidence="12">The sequence shown here is derived from an EMBL/GenBank/DDBJ whole genome shotgun (WGS) entry which is preliminary data.</text>
</comment>
<dbReference type="InterPro" id="IPR050247">
    <property type="entry name" value="Met_Aminopeptidase_Type2"/>
</dbReference>
<evidence type="ECO:0000256" key="7">
    <source>
        <dbReference type="ARBA" id="ARBA00022801"/>
    </source>
</evidence>
<evidence type="ECO:0000259" key="11">
    <source>
        <dbReference type="Pfam" id="PF00557"/>
    </source>
</evidence>
<feature type="binding site" evidence="8">
    <location>
        <position position="236"/>
    </location>
    <ligand>
        <name>a divalent metal cation</name>
        <dbReference type="ChEBI" id="CHEBI:60240"/>
        <label>1</label>
    </ligand>
</feature>
<feature type="binding site" evidence="8">
    <location>
        <position position="338"/>
    </location>
    <ligand>
        <name>a divalent metal cation</name>
        <dbReference type="ChEBI" id="CHEBI:60240"/>
        <label>2</label>
        <note>catalytic</note>
    </ligand>
</feature>
<dbReference type="PRINTS" id="PR00599">
    <property type="entry name" value="MAPEPTIDASE"/>
</dbReference>
<evidence type="ECO:0000256" key="9">
    <source>
        <dbReference type="RuleBase" id="RU003653"/>
    </source>
</evidence>
<dbReference type="InterPro" id="IPR002468">
    <property type="entry name" value="Pept_M24A_MAP2"/>
</dbReference>
<dbReference type="SUPFAM" id="SSF55920">
    <property type="entry name" value="Creatinase/aminopeptidase"/>
    <property type="match status" value="1"/>
</dbReference>
<dbReference type="GO" id="GO:0006508">
    <property type="term" value="P:proteolysis"/>
    <property type="evidence" value="ECO:0007669"/>
    <property type="project" value="UniProtKB-KW"/>
</dbReference>
<dbReference type="EMBL" id="CAVMBE010000030">
    <property type="protein sequence ID" value="CAK4025541.1"/>
    <property type="molecule type" value="Genomic_DNA"/>
</dbReference>
<evidence type="ECO:0000256" key="6">
    <source>
        <dbReference type="ARBA" id="ARBA00022723"/>
    </source>
</evidence>
<evidence type="ECO:0000313" key="12">
    <source>
        <dbReference type="EMBL" id="CAK4025541.1"/>
    </source>
</evidence>
<dbReference type="Gene3D" id="3.90.230.10">
    <property type="entry name" value="Creatinase/methionine aminopeptidase superfamily"/>
    <property type="match status" value="1"/>
</dbReference>
<feature type="binding site" evidence="8">
    <location>
        <position position="433"/>
    </location>
    <ligand>
        <name>a divalent metal cation</name>
        <dbReference type="ChEBI" id="CHEBI:60240"/>
        <label>1</label>
    </ligand>
</feature>
<keyword evidence="13" id="KW-1185">Reference proteome</keyword>
<keyword evidence="7 8" id="KW-0378">Hydrolase</keyword>
<dbReference type="InterPro" id="IPR036005">
    <property type="entry name" value="Creatinase/aminopeptidase-like"/>
</dbReference>